<reference evidence="2" key="1">
    <citation type="submission" date="2023-04" db="EMBL/GenBank/DDBJ databases">
        <title>Phytophthora lilii NBRC 32176.</title>
        <authorList>
            <person name="Ichikawa N."/>
            <person name="Sato H."/>
            <person name="Tonouchi N."/>
        </authorList>
    </citation>
    <scope>NUCLEOTIDE SEQUENCE</scope>
    <source>
        <strain evidence="2">NBRC 32176</strain>
    </source>
</reference>
<protein>
    <submittedName>
        <fullName evidence="2">Unnamed protein product</fullName>
    </submittedName>
</protein>
<evidence type="ECO:0000313" key="2">
    <source>
        <dbReference type="EMBL" id="GMF24864.1"/>
    </source>
</evidence>
<organism evidence="2 3">
    <name type="scientific">Phytophthora lilii</name>
    <dbReference type="NCBI Taxonomy" id="2077276"/>
    <lineage>
        <taxon>Eukaryota</taxon>
        <taxon>Sar</taxon>
        <taxon>Stramenopiles</taxon>
        <taxon>Oomycota</taxon>
        <taxon>Peronosporomycetes</taxon>
        <taxon>Peronosporales</taxon>
        <taxon>Peronosporaceae</taxon>
        <taxon>Phytophthora</taxon>
    </lineage>
</organism>
<gene>
    <name evidence="2" type="ORF">Plil01_001021700</name>
</gene>
<evidence type="ECO:0000256" key="1">
    <source>
        <dbReference type="SAM" id="MobiDB-lite"/>
    </source>
</evidence>
<proteinExistence type="predicted"/>
<feature type="region of interest" description="Disordered" evidence="1">
    <location>
        <begin position="24"/>
        <end position="69"/>
    </location>
</feature>
<dbReference type="EMBL" id="BSXW01000533">
    <property type="protein sequence ID" value="GMF24864.1"/>
    <property type="molecule type" value="Genomic_DNA"/>
</dbReference>
<feature type="compositionally biased region" description="Basic residues" evidence="1">
    <location>
        <begin position="54"/>
        <end position="67"/>
    </location>
</feature>
<feature type="region of interest" description="Disordered" evidence="1">
    <location>
        <begin position="329"/>
        <end position="351"/>
    </location>
</feature>
<dbReference type="Proteomes" id="UP001165083">
    <property type="component" value="Unassembled WGS sequence"/>
</dbReference>
<comment type="caution">
    <text evidence="2">The sequence shown here is derived from an EMBL/GenBank/DDBJ whole genome shotgun (WGS) entry which is preliminary data.</text>
</comment>
<name>A0A9W6U2U0_9STRA</name>
<dbReference type="OrthoDB" id="121989at2759"/>
<keyword evidence="3" id="KW-1185">Reference proteome</keyword>
<dbReference type="AlphaFoldDB" id="A0A9W6U2U0"/>
<accession>A0A9W6U2U0</accession>
<feature type="compositionally biased region" description="Polar residues" evidence="1">
    <location>
        <begin position="24"/>
        <end position="42"/>
    </location>
</feature>
<evidence type="ECO:0000313" key="3">
    <source>
        <dbReference type="Proteomes" id="UP001165083"/>
    </source>
</evidence>
<sequence>MQNSRESSSILDLMNVVQSDWTARQTAMGTCSGDQPRTATQEQSEESDAPEPPKKKRVYKKRKATHTLRKEEKQALQMEIQTLQANLEALKLQALMQEGGKDTKLSKKVAHNAVLRDVVQEQYLVLAHTQGMMLGCAQRHSYDVRPTEMFIHLAADRTARHDTLKALKGPKLYYARRFIHQRSMGMHPTAEYFNEERYETPEGDFCNVRFDRIPLGGVRGGIRAVLNALKRAAFNAEIIISETSGNLTIREDDDLTEEDFSQMRLVTQTNRGILVENNLVHFFDFPHSSGKENYAVITADFVDEDERFPYRPHERVRRDATTVILVTSHVEPKDKKETDEDRYGGHTSSEDEGENVVVITRWTFTRICHTELDVPTQVLRELRDLSGRVAETIMNCVRETIGLLK</sequence>
<feature type="compositionally biased region" description="Basic and acidic residues" evidence="1">
    <location>
        <begin position="330"/>
        <end position="344"/>
    </location>
</feature>